<gene>
    <name evidence="2" type="ORF">GCM10022207_60930</name>
</gene>
<dbReference type="Proteomes" id="UP001501563">
    <property type="component" value="Unassembled WGS sequence"/>
</dbReference>
<keyword evidence="3" id="KW-1185">Reference proteome</keyword>
<organism evidence="2 3">
    <name type="scientific">Streptomyces lannensis</name>
    <dbReference type="NCBI Taxonomy" id="766498"/>
    <lineage>
        <taxon>Bacteria</taxon>
        <taxon>Bacillati</taxon>
        <taxon>Actinomycetota</taxon>
        <taxon>Actinomycetes</taxon>
        <taxon>Kitasatosporales</taxon>
        <taxon>Streptomycetaceae</taxon>
        <taxon>Streptomyces</taxon>
    </lineage>
</organism>
<protein>
    <submittedName>
        <fullName evidence="2">Uncharacterized protein</fullName>
    </submittedName>
</protein>
<evidence type="ECO:0000313" key="3">
    <source>
        <dbReference type="Proteomes" id="UP001501563"/>
    </source>
</evidence>
<proteinExistence type="predicted"/>
<name>A0ABP7KR87_9ACTN</name>
<comment type="caution">
    <text evidence="2">The sequence shown here is derived from an EMBL/GenBank/DDBJ whole genome shotgun (WGS) entry which is preliminary data.</text>
</comment>
<dbReference type="EMBL" id="BAAAZA010000021">
    <property type="protein sequence ID" value="GAA3885387.1"/>
    <property type="molecule type" value="Genomic_DNA"/>
</dbReference>
<sequence length="136" mass="14697">MGGAGGMMTQLYEQPPENPNNGPNPVPAPTRAKPKLDYQDAGWSLQDGVNATVSTQAMLRLHDNSAYVPEDELEALPAPVNNPGGKNDGRNRDDKCDVGPGVSPTGHAVYLPRERYYDAHEQRYECRATGVTVCST</sequence>
<feature type="compositionally biased region" description="Basic and acidic residues" evidence="1">
    <location>
        <begin position="87"/>
        <end position="97"/>
    </location>
</feature>
<evidence type="ECO:0000313" key="2">
    <source>
        <dbReference type="EMBL" id="GAA3885387.1"/>
    </source>
</evidence>
<accession>A0ABP7KR87</accession>
<reference evidence="3" key="1">
    <citation type="journal article" date="2019" name="Int. J. Syst. Evol. Microbiol.">
        <title>The Global Catalogue of Microorganisms (GCM) 10K type strain sequencing project: providing services to taxonomists for standard genome sequencing and annotation.</title>
        <authorList>
            <consortium name="The Broad Institute Genomics Platform"/>
            <consortium name="The Broad Institute Genome Sequencing Center for Infectious Disease"/>
            <person name="Wu L."/>
            <person name="Ma J."/>
        </authorList>
    </citation>
    <scope>NUCLEOTIDE SEQUENCE [LARGE SCALE GENOMIC DNA]</scope>
    <source>
        <strain evidence="3">JCM 16578</strain>
    </source>
</reference>
<feature type="compositionally biased region" description="Pro residues" evidence="1">
    <location>
        <begin position="16"/>
        <end position="28"/>
    </location>
</feature>
<feature type="region of interest" description="Disordered" evidence="1">
    <location>
        <begin position="74"/>
        <end position="107"/>
    </location>
</feature>
<feature type="region of interest" description="Disordered" evidence="1">
    <location>
        <begin position="1"/>
        <end position="37"/>
    </location>
</feature>
<evidence type="ECO:0000256" key="1">
    <source>
        <dbReference type="SAM" id="MobiDB-lite"/>
    </source>
</evidence>